<name>A0A1M7GKA0_9BACL</name>
<dbReference type="EMBL" id="FRCF01000006">
    <property type="protein sequence ID" value="SHM16548.1"/>
    <property type="molecule type" value="Genomic_DNA"/>
</dbReference>
<dbReference type="Pfam" id="PF09648">
    <property type="entry name" value="YycI"/>
    <property type="match status" value="1"/>
</dbReference>
<proteinExistence type="predicted"/>
<feature type="domain" description="Regulatory protein YycH-like" evidence="2">
    <location>
        <begin position="41"/>
        <end position="246"/>
    </location>
</feature>
<sequence>MDWKLTKSLYIIVFLLMNIALLYIYVYEHRESVNEIEQSPDILSRTDINMSNIEEYEPVEMNILTGAVEDFSSQDVLRQEVEPEHVRGTEIVVEFEESGPTMVERNLENYTDEYVYRGEEYKYDEMMSTGDRFIFNQVYEDFPIFNHEAARIIFEGEGRQVKLMEQTRLTNLQENEYTLNIQAKPPVEVVEELYVSEEISDEAVINDARLGYYIILSGDENVMLRPKWELNITDEGETRTLYVDATTDSGEIIESE</sequence>
<dbReference type="InterPro" id="IPR018604">
    <property type="entry name" value="YycI-like"/>
</dbReference>
<protein>
    <submittedName>
        <fullName evidence="3">Two-component signal transduction system YycFG, regulatory protein YycI</fullName>
    </submittedName>
</protein>
<dbReference type="Gene3D" id="2.40.128.690">
    <property type="entry name" value="YycH protein, domain 3-like"/>
    <property type="match status" value="1"/>
</dbReference>
<keyword evidence="1" id="KW-0812">Transmembrane</keyword>
<dbReference type="RefSeq" id="WP_072710114.1">
    <property type="nucleotide sequence ID" value="NZ_FRCF01000006.1"/>
</dbReference>
<evidence type="ECO:0000313" key="3">
    <source>
        <dbReference type="EMBL" id="SHM16548.1"/>
    </source>
</evidence>
<dbReference type="AlphaFoldDB" id="A0A1M7GKA0"/>
<keyword evidence="1" id="KW-1133">Transmembrane helix</keyword>
<dbReference type="Proteomes" id="UP000184206">
    <property type="component" value="Unassembled WGS sequence"/>
</dbReference>
<reference evidence="3 4" key="1">
    <citation type="submission" date="2016-11" db="EMBL/GenBank/DDBJ databases">
        <authorList>
            <person name="Jaros S."/>
            <person name="Januszkiewicz K."/>
            <person name="Wedrychowicz H."/>
        </authorList>
    </citation>
    <scope>NUCLEOTIDE SEQUENCE [LARGE SCALE GENOMIC DNA]</scope>
    <source>
        <strain evidence="3 4">DSM 16010</strain>
    </source>
</reference>
<evidence type="ECO:0000259" key="2">
    <source>
        <dbReference type="Pfam" id="PF09648"/>
    </source>
</evidence>
<organism evidence="3 4">
    <name type="scientific">Lacicoccus alkaliphilus DSM 16010</name>
    <dbReference type="NCBI Taxonomy" id="1123231"/>
    <lineage>
        <taxon>Bacteria</taxon>
        <taxon>Bacillati</taxon>
        <taxon>Bacillota</taxon>
        <taxon>Bacilli</taxon>
        <taxon>Bacillales</taxon>
        <taxon>Salinicoccaceae</taxon>
        <taxon>Lacicoccus</taxon>
    </lineage>
</organism>
<dbReference type="OrthoDB" id="2388036at2"/>
<gene>
    <name evidence="3" type="ORF">SAMN02745189_01669</name>
</gene>
<dbReference type="GO" id="GO:0016020">
    <property type="term" value="C:membrane"/>
    <property type="evidence" value="ECO:0007669"/>
    <property type="project" value="InterPro"/>
</dbReference>
<keyword evidence="4" id="KW-1185">Reference proteome</keyword>
<feature type="transmembrane region" description="Helical" evidence="1">
    <location>
        <begin position="9"/>
        <end position="27"/>
    </location>
</feature>
<keyword evidence="1" id="KW-0472">Membrane</keyword>
<evidence type="ECO:0000313" key="4">
    <source>
        <dbReference type="Proteomes" id="UP000184206"/>
    </source>
</evidence>
<dbReference type="STRING" id="1123231.SAMN02745189_01669"/>
<accession>A0A1M7GKA0</accession>
<evidence type="ECO:0000256" key="1">
    <source>
        <dbReference type="SAM" id="Phobius"/>
    </source>
</evidence>